<dbReference type="PROSITE" id="PS51257">
    <property type="entry name" value="PROKAR_LIPOPROTEIN"/>
    <property type="match status" value="1"/>
</dbReference>
<feature type="signal peptide" evidence="2">
    <location>
        <begin position="1"/>
        <end position="27"/>
    </location>
</feature>
<evidence type="ECO:0000313" key="3">
    <source>
        <dbReference type="EMBL" id="WIM92735.1"/>
    </source>
</evidence>
<dbReference type="EMBL" id="CP126980">
    <property type="protein sequence ID" value="WIM92735.1"/>
    <property type="molecule type" value="Genomic_DNA"/>
</dbReference>
<accession>A0ABY8W708</accession>
<protein>
    <recommendedName>
        <fullName evidence="5">Exo-alpha-sialidase</fullName>
    </recommendedName>
</protein>
<dbReference type="RefSeq" id="WP_284913942.1">
    <property type="nucleotide sequence ID" value="NZ_CP126980.1"/>
</dbReference>
<reference evidence="3 4" key="1">
    <citation type="submission" date="2023-06" db="EMBL/GenBank/DDBJ databases">
        <authorList>
            <person name="Yushchuk O."/>
            <person name="Binda E."/>
            <person name="Ruckert-Reed C."/>
            <person name="Fedorenko V."/>
            <person name="Kalinowski J."/>
            <person name="Marinelli F."/>
        </authorList>
    </citation>
    <scope>NUCLEOTIDE SEQUENCE [LARGE SCALE GENOMIC DNA]</scope>
    <source>
        <strain evidence="3 4">NRRL 3884</strain>
    </source>
</reference>
<keyword evidence="2" id="KW-0732">Signal</keyword>
<dbReference type="Proteomes" id="UP001240150">
    <property type="component" value="Chromosome"/>
</dbReference>
<name>A0ABY8W708_9ACTN</name>
<keyword evidence="4" id="KW-1185">Reference proteome</keyword>
<proteinExistence type="predicted"/>
<sequence>MISHRTRRGRRPSLSVFILVATLAACASCSHSGTPRTEPSAPPASPSPAQKWIPSDPLDSNDLLWKEFHFRQDADTGQVAVSRDGHAWEAAALGSFLSEQRVRFAFDDTAAYVLGTSTRDGLQAVWASRDGLTWDGPSTIEGLLGPSAQLDDTDLAIVGFAAYGGRLMVAEFQNRRNIIGENHGLRVWTRRSGSDEWQRQPKVPALGTWDAAPDGGLVALPSGFFILGGDDGQGCDLYSFGPSQIMGRKDCSFVYRSTDGSSWEDASLVQDGGRVGIPYAISQRGDRLVLWGRVPLKKEYQAPGGPVFSTKLTAWYRDAASAAWQVATVEAGNVPDAGAKPLTQQFVTDVATTQQGFVAVGSSGETTGYGALWTSDDGVAWRKEPTKANGFHKTTSLRLPDRSAATVCGGGGERRPCWTRR</sequence>
<gene>
    <name evidence="3" type="ORF">ACTOB_004689</name>
</gene>
<feature type="chain" id="PRO_5046684007" description="Exo-alpha-sialidase" evidence="2">
    <location>
        <begin position="28"/>
        <end position="421"/>
    </location>
</feature>
<organism evidence="3 4">
    <name type="scientific">Actinoplanes oblitus</name>
    <dbReference type="NCBI Taxonomy" id="3040509"/>
    <lineage>
        <taxon>Bacteria</taxon>
        <taxon>Bacillati</taxon>
        <taxon>Actinomycetota</taxon>
        <taxon>Actinomycetes</taxon>
        <taxon>Micromonosporales</taxon>
        <taxon>Micromonosporaceae</taxon>
        <taxon>Actinoplanes</taxon>
    </lineage>
</organism>
<feature type="region of interest" description="Disordered" evidence="1">
    <location>
        <begin position="31"/>
        <end position="53"/>
    </location>
</feature>
<dbReference type="SUPFAM" id="SSF50939">
    <property type="entry name" value="Sialidases"/>
    <property type="match status" value="1"/>
</dbReference>
<evidence type="ECO:0008006" key="5">
    <source>
        <dbReference type="Google" id="ProtNLM"/>
    </source>
</evidence>
<evidence type="ECO:0000256" key="2">
    <source>
        <dbReference type="SAM" id="SignalP"/>
    </source>
</evidence>
<evidence type="ECO:0000256" key="1">
    <source>
        <dbReference type="SAM" id="MobiDB-lite"/>
    </source>
</evidence>
<evidence type="ECO:0000313" key="4">
    <source>
        <dbReference type="Proteomes" id="UP001240150"/>
    </source>
</evidence>
<dbReference type="InterPro" id="IPR036278">
    <property type="entry name" value="Sialidase_sf"/>
</dbReference>